<dbReference type="AlphaFoldDB" id="A0A7W9B8S3"/>
<evidence type="ECO:0000313" key="2">
    <source>
        <dbReference type="Proteomes" id="UP000537161"/>
    </source>
</evidence>
<sequence>MLASINLKRKRILRGREEAVAERHQAARDFVAAIREAEGAMEAIKAANDKLYRSDLLAEQRMLSDLRSGRERTFTFHLAKEVEAEAPLLARALGIRVARVQAPSLVDFIAVTSADDFDAVPDSKGKRA</sequence>
<name>A0A7W9B8S3_9SPHN</name>
<accession>A0A7W9B8S3</accession>
<evidence type="ECO:0000313" key="1">
    <source>
        <dbReference type="EMBL" id="MBB5708325.1"/>
    </source>
</evidence>
<keyword evidence="2" id="KW-1185">Reference proteome</keyword>
<dbReference type="EMBL" id="JACIJH010000016">
    <property type="protein sequence ID" value="MBB5708325.1"/>
    <property type="molecule type" value="Genomic_DNA"/>
</dbReference>
<gene>
    <name evidence="1" type="ORF">FHR21_003704</name>
</gene>
<dbReference type="Proteomes" id="UP000537161">
    <property type="component" value="Unassembled WGS sequence"/>
</dbReference>
<dbReference type="RefSeq" id="WP_184100948.1">
    <property type="nucleotide sequence ID" value="NZ_JACIJH010000016.1"/>
</dbReference>
<reference evidence="1 2" key="1">
    <citation type="submission" date="2020-08" db="EMBL/GenBank/DDBJ databases">
        <title>Genomic Encyclopedia of Type Strains, Phase IV (KMG-IV): sequencing the most valuable type-strain genomes for metagenomic binning, comparative biology and taxonomic classification.</title>
        <authorList>
            <person name="Goeker M."/>
        </authorList>
    </citation>
    <scope>NUCLEOTIDE SEQUENCE [LARGE SCALE GENOMIC DNA]</scope>
    <source>
        <strain evidence="1 2">DSM 27163</strain>
    </source>
</reference>
<comment type="caution">
    <text evidence="1">The sequence shown here is derived from an EMBL/GenBank/DDBJ whole genome shotgun (WGS) entry which is preliminary data.</text>
</comment>
<proteinExistence type="predicted"/>
<protein>
    <submittedName>
        <fullName evidence="1">Uncharacterized protein</fullName>
    </submittedName>
</protein>
<organism evidence="1 2">
    <name type="scientific">Sphingopyxis panaciterrulae</name>
    <dbReference type="NCBI Taxonomy" id="462372"/>
    <lineage>
        <taxon>Bacteria</taxon>
        <taxon>Pseudomonadati</taxon>
        <taxon>Pseudomonadota</taxon>
        <taxon>Alphaproteobacteria</taxon>
        <taxon>Sphingomonadales</taxon>
        <taxon>Sphingomonadaceae</taxon>
        <taxon>Sphingopyxis</taxon>
    </lineage>
</organism>